<reference evidence="3 4" key="1">
    <citation type="submission" date="2024-03" db="EMBL/GenBank/DDBJ databases">
        <title>The Acrasis kona genome and developmental transcriptomes reveal deep origins of eukaryotic multicellular pathways.</title>
        <authorList>
            <person name="Sheikh S."/>
            <person name="Fu C.-J."/>
            <person name="Brown M.W."/>
            <person name="Baldauf S.L."/>
        </authorList>
    </citation>
    <scope>NUCLEOTIDE SEQUENCE [LARGE SCALE GENOMIC DNA]</scope>
    <source>
        <strain evidence="3 4">ATCC MYA-3509</strain>
    </source>
</reference>
<feature type="compositionally biased region" description="Basic and acidic residues" evidence="1">
    <location>
        <begin position="17"/>
        <end position="26"/>
    </location>
</feature>
<dbReference type="EMBL" id="JAOPGA020001688">
    <property type="protein sequence ID" value="KAL0490494.1"/>
    <property type="molecule type" value="Genomic_DNA"/>
</dbReference>
<protein>
    <recommendedName>
        <fullName evidence="2">MJ1316 RNA cyclic group end recognition domain-containing protein</fullName>
    </recommendedName>
</protein>
<feature type="compositionally biased region" description="Acidic residues" evidence="1">
    <location>
        <begin position="129"/>
        <end position="146"/>
    </location>
</feature>
<dbReference type="PANTHER" id="PTHR46729:SF1">
    <property type="entry name" value="LEUKOCYTE RECEPTOR CLUSTER MEMBER 9"/>
    <property type="match status" value="1"/>
</dbReference>
<dbReference type="Pfam" id="PF04457">
    <property type="entry name" value="MJ1316"/>
    <property type="match status" value="1"/>
</dbReference>
<dbReference type="AlphaFoldDB" id="A0AAW2ZM58"/>
<gene>
    <name evidence="3" type="ORF">AKO1_009521</name>
</gene>
<organism evidence="3 4">
    <name type="scientific">Acrasis kona</name>
    <dbReference type="NCBI Taxonomy" id="1008807"/>
    <lineage>
        <taxon>Eukaryota</taxon>
        <taxon>Discoba</taxon>
        <taxon>Heterolobosea</taxon>
        <taxon>Tetramitia</taxon>
        <taxon>Eutetramitia</taxon>
        <taxon>Acrasidae</taxon>
        <taxon>Acrasis</taxon>
    </lineage>
</organism>
<evidence type="ECO:0000313" key="3">
    <source>
        <dbReference type="EMBL" id="KAL0490494.1"/>
    </source>
</evidence>
<dbReference type="InterPro" id="IPR042653">
    <property type="entry name" value="Leng9"/>
</dbReference>
<dbReference type="PANTHER" id="PTHR46729">
    <property type="entry name" value="LEUKOCYTE RECEPTOR CLUSTER MEMBER 9"/>
    <property type="match status" value="1"/>
</dbReference>
<name>A0AAW2ZM58_9EUKA</name>
<proteinExistence type="predicted"/>
<dbReference type="Pfam" id="PF18188">
    <property type="entry name" value="PPL4"/>
    <property type="match status" value="1"/>
</dbReference>
<keyword evidence="4" id="KW-1185">Reference proteome</keyword>
<evidence type="ECO:0000256" key="1">
    <source>
        <dbReference type="SAM" id="MobiDB-lite"/>
    </source>
</evidence>
<dbReference type="InterPro" id="IPR040562">
    <property type="entry name" value="PPL4"/>
</dbReference>
<feature type="region of interest" description="Disordered" evidence="1">
    <location>
        <begin position="1"/>
        <end position="26"/>
    </location>
</feature>
<sequence>MNTEVQTPQKKRRNSKRKDNAEDEVKKEKLTTSDAIINRLRWDPSLPANDFVIGYLDRFLGIVESTLETHEWDEIPLHRIYYFKYKKLKVWDRNTRMDRISSGKIYRIMKEYDPDKVPSYAPEKIDPEAASDEVNDGQESSESESEYDAFREIIFSDRNKGADQYKLDKLELWLLTNHTNIPKQCKEYPTHISQKGGHYHLPTELVPKFVKKWADCINKEKNFYLDEIPTPLFRLFVDIDVKSTELDDIYDIVQTEWLNVISRYTENYFSKLKDQKSQVDASVVVTECHSNIEDSSTPTARHKSGYRLHFRSIFVDAQVHKKYITSLGLYLESQFHEYENQPKGWTFLDVINVKMCEHTKVRLFGSTKYRRGKDLDRKYTFLGVFGNNAVYDQHESDRLKNDLESLLFHTIVRYDYIEQEGKVQVMKFTQ</sequence>
<feature type="region of interest" description="Disordered" evidence="1">
    <location>
        <begin position="117"/>
        <end position="146"/>
    </location>
</feature>
<dbReference type="Proteomes" id="UP001431209">
    <property type="component" value="Unassembled WGS sequence"/>
</dbReference>
<evidence type="ECO:0000313" key="4">
    <source>
        <dbReference type="Proteomes" id="UP001431209"/>
    </source>
</evidence>
<accession>A0AAW2ZM58</accession>
<dbReference type="InterPro" id="IPR040459">
    <property type="entry name" value="MJ1316"/>
</dbReference>
<feature type="domain" description="MJ1316 RNA cyclic group end recognition" evidence="2">
    <location>
        <begin position="31"/>
        <end position="93"/>
    </location>
</feature>
<comment type="caution">
    <text evidence="3">The sequence shown here is derived from an EMBL/GenBank/DDBJ whole genome shotgun (WGS) entry which is preliminary data.</text>
</comment>
<evidence type="ECO:0000259" key="2">
    <source>
        <dbReference type="Pfam" id="PF04457"/>
    </source>
</evidence>